<dbReference type="AlphaFoldDB" id="H0XZY1"/>
<keyword evidence="7" id="KW-0106">Calcium</keyword>
<dbReference type="Ensembl" id="ENSOGAT00000030130.1">
    <property type="protein sequence ID" value="ENSOGAP00000021674.1"/>
    <property type="gene ID" value="ENSOGAG00000025101.1"/>
</dbReference>
<dbReference type="GO" id="GO:0012505">
    <property type="term" value="C:endomembrane system"/>
    <property type="evidence" value="ECO:0007669"/>
    <property type="project" value="UniProtKB-SubCell"/>
</dbReference>
<evidence type="ECO:0000256" key="9">
    <source>
        <dbReference type="SAM" id="MobiDB-lite"/>
    </source>
</evidence>
<evidence type="ECO:0000256" key="7">
    <source>
        <dbReference type="ARBA" id="ARBA00022837"/>
    </source>
</evidence>
<evidence type="ECO:0000313" key="11">
    <source>
        <dbReference type="Proteomes" id="UP000005225"/>
    </source>
</evidence>
<dbReference type="STRING" id="30611.ENSOGAP00000021674"/>
<evidence type="ECO:0000256" key="8">
    <source>
        <dbReference type="ARBA" id="ARBA00023136"/>
    </source>
</evidence>
<keyword evidence="3" id="KW-0963">Cytoplasm</keyword>
<keyword evidence="11" id="KW-1185">Reference proteome</keyword>
<name>H0XZY1_OTOGA</name>
<protein>
    <submittedName>
        <fullName evidence="10">Uncharacterized protein</fullName>
    </submittedName>
</protein>
<evidence type="ECO:0000256" key="3">
    <source>
        <dbReference type="ARBA" id="ARBA00022490"/>
    </source>
</evidence>
<feature type="compositionally biased region" description="Gly residues" evidence="9">
    <location>
        <begin position="1"/>
        <end position="17"/>
    </location>
</feature>
<keyword evidence="5" id="KW-0677">Repeat</keyword>
<keyword evidence="6" id="KW-0256">Endoplasmic reticulum</keyword>
<dbReference type="Proteomes" id="UP000005225">
    <property type="component" value="Unassembled WGS sequence"/>
</dbReference>
<keyword evidence="8" id="KW-0472">Membrane</keyword>
<dbReference type="PANTHER" id="PTHR46212">
    <property type="entry name" value="PEFLIN"/>
    <property type="match status" value="1"/>
</dbReference>
<dbReference type="GO" id="GO:0048208">
    <property type="term" value="P:COPII vesicle coating"/>
    <property type="evidence" value="ECO:0007669"/>
    <property type="project" value="TreeGrafter"/>
</dbReference>
<proteinExistence type="predicted"/>
<dbReference type="EMBL" id="AAQR03158982">
    <property type="status" value="NOT_ANNOTATED_CDS"/>
    <property type="molecule type" value="Genomic_DNA"/>
</dbReference>
<evidence type="ECO:0000256" key="2">
    <source>
        <dbReference type="ARBA" id="ARBA00004496"/>
    </source>
</evidence>
<reference evidence="10" key="2">
    <citation type="submission" date="2025-08" db="UniProtKB">
        <authorList>
            <consortium name="Ensembl"/>
        </authorList>
    </citation>
    <scope>IDENTIFICATION</scope>
</reference>
<accession>H0XZY1</accession>
<feature type="region of interest" description="Disordered" evidence="9">
    <location>
        <begin position="1"/>
        <end position="28"/>
    </location>
</feature>
<sequence length="240" mass="25733">PRGGGQDAMGLAPGGGDELPRWPYHRGPYGPPAGGAPYGYFSPEGLPPGSPGGPYGGVAPGGFYGQPLPNSCDAQQPGLGQGGAPPSLWILRSTPRSMATTLNQAVVKSSWSSPHDDTTQEINMFAKSKSVHINVIFSVLWKFIQQGKSLFQQCGDHPGSLCHAELQQALPQMGHNLSPVIQLLVLHYCRHPANPARQLHHFIQARTQLQVPPEAFWKDTAAQGNIQPGFVDFGTMIQML</sequence>
<reference evidence="10" key="3">
    <citation type="submission" date="2025-09" db="UniProtKB">
        <authorList>
            <consortium name="Ensembl"/>
        </authorList>
    </citation>
    <scope>IDENTIFICATION</scope>
</reference>
<dbReference type="PANTHER" id="PTHR46212:SF10">
    <property type="entry name" value="PEFLIN"/>
    <property type="match status" value="1"/>
</dbReference>
<dbReference type="eggNOG" id="KOG0037">
    <property type="taxonomic scope" value="Eukaryota"/>
</dbReference>
<evidence type="ECO:0000256" key="4">
    <source>
        <dbReference type="ARBA" id="ARBA00022723"/>
    </source>
</evidence>
<dbReference type="InParanoid" id="H0XZY1"/>
<evidence type="ECO:0000256" key="6">
    <source>
        <dbReference type="ARBA" id="ARBA00022824"/>
    </source>
</evidence>
<dbReference type="InterPro" id="IPR051426">
    <property type="entry name" value="Peflin/Sorcin_CaBP"/>
</dbReference>
<dbReference type="Gene3D" id="1.10.238.10">
    <property type="entry name" value="EF-hand"/>
    <property type="match status" value="1"/>
</dbReference>
<evidence type="ECO:0000313" key="10">
    <source>
        <dbReference type="Ensembl" id="ENSOGAP00000021674.1"/>
    </source>
</evidence>
<dbReference type="GO" id="GO:0005737">
    <property type="term" value="C:cytoplasm"/>
    <property type="evidence" value="ECO:0007669"/>
    <property type="project" value="UniProtKB-SubCell"/>
</dbReference>
<organism evidence="10 11">
    <name type="scientific">Otolemur garnettii</name>
    <name type="common">Small-eared galago</name>
    <name type="synonym">Garnett's greater bushbaby</name>
    <dbReference type="NCBI Taxonomy" id="30611"/>
    <lineage>
        <taxon>Eukaryota</taxon>
        <taxon>Metazoa</taxon>
        <taxon>Chordata</taxon>
        <taxon>Craniata</taxon>
        <taxon>Vertebrata</taxon>
        <taxon>Euteleostomi</taxon>
        <taxon>Mammalia</taxon>
        <taxon>Eutheria</taxon>
        <taxon>Euarchontoglires</taxon>
        <taxon>Primates</taxon>
        <taxon>Strepsirrhini</taxon>
        <taxon>Lorisiformes</taxon>
        <taxon>Galagidae</taxon>
        <taxon>Otolemur</taxon>
    </lineage>
</organism>
<evidence type="ECO:0000256" key="5">
    <source>
        <dbReference type="ARBA" id="ARBA00022737"/>
    </source>
</evidence>
<comment type="subcellular location">
    <subcellularLocation>
        <location evidence="2">Cytoplasm</location>
    </subcellularLocation>
    <subcellularLocation>
        <location evidence="1">Endomembrane system</location>
        <topology evidence="1">Peripheral membrane protein</topology>
    </subcellularLocation>
</comment>
<keyword evidence="4" id="KW-0479">Metal-binding</keyword>
<dbReference type="GeneTree" id="ENSGT01010000230069"/>
<dbReference type="GO" id="GO:0046872">
    <property type="term" value="F:metal ion binding"/>
    <property type="evidence" value="ECO:0007669"/>
    <property type="project" value="UniProtKB-KW"/>
</dbReference>
<reference evidence="11" key="1">
    <citation type="submission" date="2011-03" db="EMBL/GenBank/DDBJ databases">
        <title>Version 3 of the genome sequence of Otolemur garnettii (Bushbaby).</title>
        <authorList>
            <consortium name="The Broad Institute Genome Sequencing Platform"/>
            <person name="Di Palma F."/>
            <person name="Johnson J."/>
            <person name="Lander E.S."/>
            <person name="Lindblad-Toh K."/>
            <person name="Jaffe D.B."/>
            <person name="Gnerre S."/>
            <person name="MacCallum I."/>
            <person name="Przybylski D."/>
            <person name="Ribeiro F.J."/>
            <person name="Burton J.N."/>
            <person name="Walker B.J."/>
            <person name="Sharpe T."/>
            <person name="Hall G."/>
        </authorList>
    </citation>
    <scope>NUCLEOTIDE SEQUENCE [LARGE SCALE GENOMIC DNA]</scope>
</reference>
<evidence type="ECO:0000256" key="1">
    <source>
        <dbReference type="ARBA" id="ARBA00004184"/>
    </source>
</evidence>
<dbReference type="HOGENOM" id="CLU_051357_1_0_1"/>